<evidence type="ECO:0000256" key="1">
    <source>
        <dbReference type="SAM" id="Phobius"/>
    </source>
</evidence>
<keyword evidence="3" id="KW-1185">Reference proteome</keyword>
<sequence>MKKYFLFTLLFAFFFPLVHKLALTILMMFYKEDPFVLVSYYHEHGLLSIRNLVISIIAGVLTYFFTTKFIRWEKQKK</sequence>
<evidence type="ECO:0000313" key="3">
    <source>
        <dbReference type="Proteomes" id="UP001597214"/>
    </source>
</evidence>
<protein>
    <submittedName>
        <fullName evidence="2">Uncharacterized protein</fullName>
    </submittedName>
</protein>
<reference evidence="3" key="1">
    <citation type="journal article" date="2019" name="Int. J. Syst. Evol. Microbiol.">
        <title>The Global Catalogue of Microorganisms (GCM) 10K type strain sequencing project: providing services to taxonomists for standard genome sequencing and annotation.</title>
        <authorList>
            <consortium name="The Broad Institute Genomics Platform"/>
            <consortium name="The Broad Institute Genome Sequencing Center for Infectious Disease"/>
            <person name="Wu L."/>
            <person name="Ma J."/>
        </authorList>
    </citation>
    <scope>NUCLEOTIDE SEQUENCE [LARGE SCALE GENOMIC DNA]</scope>
    <source>
        <strain evidence="3">CCUG 49339</strain>
    </source>
</reference>
<name>A0ABW4LWV5_9BACI</name>
<keyword evidence="1" id="KW-0812">Transmembrane</keyword>
<evidence type="ECO:0000313" key="2">
    <source>
        <dbReference type="EMBL" id="MFD1739597.1"/>
    </source>
</evidence>
<feature type="transmembrane region" description="Helical" evidence="1">
    <location>
        <begin position="44"/>
        <end position="66"/>
    </location>
</feature>
<dbReference type="EMBL" id="JBHUEM010000055">
    <property type="protein sequence ID" value="MFD1739597.1"/>
    <property type="molecule type" value="Genomic_DNA"/>
</dbReference>
<keyword evidence="1" id="KW-1133">Transmembrane helix</keyword>
<keyword evidence="1" id="KW-0472">Membrane</keyword>
<accession>A0ABW4LWV5</accession>
<organism evidence="2 3">
    <name type="scientific">Bacillus salitolerans</name>
    <dbReference type="NCBI Taxonomy" id="1437434"/>
    <lineage>
        <taxon>Bacteria</taxon>
        <taxon>Bacillati</taxon>
        <taxon>Bacillota</taxon>
        <taxon>Bacilli</taxon>
        <taxon>Bacillales</taxon>
        <taxon>Bacillaceae</taxon>
        <taxon>Bacillus</taxon>
    </lineage>
</organism>
<gene>
    <name evidence="2" type="ORF">ACFSCX_24240</name>
</gene>
<comment type="caution">
    <text evidence="2">The sequence shown here is derived from an EMBL/GenBank/DDBJ whole genome shotgun (WGS) entry which is preliminary data.</text>
</comment>
<dbReference type="Proteomes" id="UP001597214">
    <property type="component" value="Unassembled WGS sequence"/>
</dbReference>
<proteinExistence type="predicted"/>
<dbReference type="RefSeq" id="WP_377930836.1">
    <property type="nucleotide sequence ID" value="NZ_JBHUEM010000055.1"/>
</dbReference>